<accession>A0A3E4QNS1</accession>
<comment type="caution">
    <text evidence="1">The sequence shown here is derived from an EMBL/GenBank/DDBJ whole genome shotgun (WGS) entry which is preliminary data.</text>
</comment>
<reference evidence="1 2" key="1">
    <citation type="submission" date="2018-08" db="EMBL/GenBank/DDBJ databases">
        <title>A genome reference for cultivated species of the human gut microbiota.</title>
        <authorList>
            <person name="Zou Y."/>
            <person name="Xue W."/>
            <person name="Luo G."/>
        </authorList>
    </citation>
    <scope>NUCLEOTIDE SEQUENCE [LARGE SCALE GENOMIC DNA]</scope>
    <source>
        <strain evidence="1 2">TF08-14</strain>
    </source>
</reference>
<dbReference type="Proteomes" id="UP000260943">
    <property type="component" value="Unassembled WGS sequence"/>
</dbReference>
<organism evidence="1 2">
    <name type="scientific">Collinsella tanakaei</name>
    <dbReference type="NCBI Taxonomy" id="626935"/>
    <lineage>
        <taxon>Bacteria</taxon>
        <taxon>Bacillati</taxon>
        <taxon>Actinomycetota</taxon>
        <taxon>Coriobacteriia</taxon>
        <taxon>Coriobacteriales</taxon>
        <taxon>Coriobacteriaceae</taxon>
        <taxon>Collinsella</taxon>
    </lineage>
</organism>
<proteinExistence type="predicted"/>
<evidence type="ECO:0000313" key="2">
    <source>
        <dbReference type="Proteomes" id="UP000260943"/>
    </source>
</evidence>
<dbReference type="EMBL" id="QSRJ01000018">
    <property type="protein sequence ID" value="RGL07283.1"/>
    <property type="molecule type" value="Genomic_DNA"/>
</dbReference>
<name>A0A3E4QNS1_9ACTN</name>
<dbReference type="RefSeq" id="WP_117680387.1">
    <property type="nucleotide sequence ID" value="NZ_QSRJ01000018.1"/>
</dbReference>
<dbReference type="AlphaFoldDB" id="A0A3E4QNS1"/>
<sequence>MSEEEYAVLEARERIAEARRCLADALEAVSGPAPDWARCSVCVDMAADALPAVRRLAVTGR</sequence>
<evidence type="ECO:0000313" key="1">
    <source>
        <dbReference type="EMBL" id="RGL07283.1"/>
    </source>
</evidence>
<protein>
    <submittedName>
        <fullName evidence="1">Uncharacterized protein</fullName>
    </submittedName>
</protein>
<gene>
    <name evidence="1" type="ORF">DXC81_10735</name>
</gene>